<dbReference type="InterPro" id="IPR018020">
    <property type="entry name" value="OHCU_decarboxylase"/>
</dbReference>
<evidence type="ECO:0000256" key="2">
    <source>
        <dbReference type="ARBA" id="ARBA00004754"/>
    </source>
</evidence>
<sequence length="181" mass="18739">MDRGLRVFNALPAPRASLAGCCGAPGWAETVAAGRPYRDRAALRAAADAALASADWSAVATALADHPRIGAPPRGDDRRAAWSRAEQSAASVPAGAAPAGGGAGDPLVAANEAYERRFGHVFLICATGRSRAQILAALAERLRNDEATERVVVRRELAAIAALRLDRLLAELAAADEPAMP</sequence>
<dbReference type="KEGG" id="atl:Athai_18180"/>
<dbReference type="AlphaFoldDB" id="A0A7R7DM95"/>
<comment type="pathway">
    <text evidence="2">Purine metabolism; urate degradation; (S)-allantoin from urate: step 3/3.</text>
</comment>
<dbReference type="NCBIfam" id="NF010372">
    <property type="entry name" value="PRK13798.1"/>
    <property type="match status" value="1"/>
</dbReference>
<evidence type="ECO:0000256" key="4">
    <source>
        <dbReference type="ARBA" id="ARBA00022631"/>
    </source>
</evidence>
<dbReference type="GO" id="GO:0019628">
    <property type="term" value="P:urate catabolic process"/>
    <property type="evidence" value="ECO:0007669"/>
    <property type="project" value="TreeGrafter"/>
</dbReference>
<evidence type="ECO:0000256" key="7">
    <source>
        <dbReference type="SAM" id="MobiDB-lite"/>
    </source>
</evidence>
<keyword evidence="6" id="KW-0456">Lyase</keyword>
<feature type="compositionally biased region" description="Low complexity" evidence="7">
    <location>
        <begin position="88"/>
        <end position="97"/>
    </location>
</feature>
<comment type="catalytic activity">
    <reaction evidence="1">
        <text>5-hydroxy-2-oxo-4-ureido-2,5-dihydro-1H-imidazole-5-carboxylate + H(+) = (S)-allantoin + CO2</text>
        <dbReference type="Rhea" id="RHEA:26301"/>
        <dbReference type="ChEBI" id="CHEBI:15378"/>
        <dbReference type="ChEBI" id="CHEBI:15678"/>
        <dbReference type="ChEBI" id="CHEBI:16526"/>
        <dbReference type="ChEBI" id="CHEBI:58639"/>
        <dbReference type="EC" id="4.1.1.97"/>
    </reaction>
</comment>
<dbReference type="Proteomes" id="UP000611640">
    <property type="component" value="Chromosome"/>
</dbReference>
<accession>A0A7R7DM95</accession>
<keyword evidence="5" id="KW-0210">Decarboxylase</keyword>
<dbReference type="InterPro" id="IPR017595">
    <property type="entry name" value="OHCU_decarboxylase-2"/>
</dbReference>
<evidence type="ECO:0000256" key="6">
    <source>
        <dbReference type="ARBA" id="ARBA00023239"/>
    </source>
</evidence>
<dbReference type="GO" id="GO:0051997">
    <property type="term" value="F:2-oxo-4-hydroxy-4-carboxy-5-ureidoimidazoline decarboxylase activity"/>
    <property type="evidence" value="ECO:0007669"/>
    <property type="project" value="UniProtKB-EC"/>
</dbReference>
<feature type="domain" description="Oxo-4-hydroxy-4-carboxy-5-ureidoimidazoline decarboxylase" evidence="8">
    <location>
        <begin position="16"/>
        <end position="166"/>
    </location>
</feature>
<keyword evidence="10" id="KW-1185">Reference proteome</keyword>
<dbReference type="NCBIfam" id="TIGR03180">
    <property type="entry name" value="UraD_2"/>
    <property type="match status" value="1"/>
</dbReference>
<organism evidence="9 10">
    <name type="scientific">Actinocatenispora thailandica</name>
    <dbReference type="NCBI Taxonomy" id="227318"/>
    <lineage>
        <taxon>Bacteria</taxon>
        <taxon>Bacillati</taxon>
        <taxon>Actinomycetota</taxon>
        <taxon>Actinomycetes</taxon>
        <taxon>Micromonosporales</taxon>
        <taxon>Micromonosporaceae</taxon>
        <taxon>Actinocatenispora</taxon>
    </lineage>
</organism>
<name>A0A7R7DM95_9ACTN</name>
<evidence type="ECO:0000256" key="3">
    <source>
        <dbReference type="ARBA" id="ARBA00012257"/>
    </source>
</evidence>
<dbReference type="EC" id="4.1.1.97" evidence="3"/>
<feature type="region of interest" description="Disordered" evidence="7">
    <location>
        <begin position="66"/>
        <end position="101"/>
    </location>
</feature>
<dbReference type="RefSeq" id="WP_203961058.1">
    <property type="nucleotide sequence ID" value="NZ_AP023355.1"/>
</dbReference>
<evidence type="ECO:0000256" key="5">
    <source>
        <dbReference type="ARBA" id="ARBA00022793"/>
    </source>
</evidence>
<evidence type="ECO:0000259" key="8">
    <source>
        <dbReference type="Pfam" id="PF09349"/>
    </source>
</evidence>
<protein>
    <recommendedName>
        <fullName evidence="3">2-oxo-4-hydroxy-4-carboxy-5-ureidoimidazoline decarboxylase</fullName>
        <ecNumber evidence="3">4.1.1.97</ecNumber>
    </recommendedName>
</protein>
<evidence type="ECO:0000313" key="10">
    <source>
        <dbReference type="Proteomes" id="UP000611640"/>
    </source>
</evidence>
<dbReference type="InterPro" id="IPR036778">
    <property type="entry name" value="OHCU_decarboxylase_sf"/>
</dbReference>
<keyword evidence="4" id="KW-0659">Purine metabolism</keyword>
<dbReference type="PANTHER" id="PTHR43466">
    <property type="entry name" value="2-OXO-4-HYDROXY-4-CARBOXY-5-UREIDOIMIDAZOLINE DECARBOXYLASE-RELATED"/>
    <property type="match status" value="1"/>
</dbReference>
<reference evidence="9 10" key="1">
    <citation type="submission" date="2020-08" db="EMBL/GenBank/DDBJ databases">
        <title>Whole genome shotgun sequence of Actinocatenispora thailandica NBRC 105041.</title>
        <authorList>
            <person name="Komaki H."/>
            <person name="Tamura T."/>
        </authorList>
    </citation>
    <scope>NUCLEOTIDE SEQUENCE [LARGE SCALE GENOMIC DNA]</scope>
    <source>
        <strain evidence="9 10">NBRC 105041</strain>
    </source>
</reference>
<gene>
    <name evidence="9" type="ORF">Athai_18180</name>
</gene>
<dbReference type="GO" id="GO:0006144">
    <property type="term" value="P:purine nucleobase metabolic process"/>
    <property type="evidence" value="ECO:0007669"/>
    <property type="project" value="UniProtKB-KW"/>
</dbReference>
<dbReference type="SUPFAM" id="SSF158694">
    <property type="entry name" value="UraD-Like"/>
    <property type="match status" value="1"/>
</dbReference>
<proteinExistence type="predicted"/>
<dbReference type="Gene3D" id="1.10.3330.10">
    <property type="entry name" value="Oxo-4-hydroxy-4-carboxy-5-ureidoimidazoline decarboxylase"/>
    <property type="match status" value="1"/>
</dbReference>
<dbReference type="Pfam" id="PF09349">
    <property type="entry name" value="OHCU_decarbox"/>
    <property type="match status" value="1"/>
</dbReference>
<dbReference type="PANTHER" id="PTHR43466:SF1">
    <property type="entry name" value="2-OXO-4-HYDROXY-4-CARBOXY-5-UREIDOIMIDAZOLINE DECARBOXYLASE-RELATED"/>
    <property type="match status" value="1"/>
</dbReference>
<evidence type="ECO:0000313" key="9">
    <source>
        <dbReference type="EMBL" id="BCJ34315.1"/>
    </source>
</evidence>
<evidence type="ECO:0000256" key="1">
    <source>
        <dbReference type="ARBA" id="ARBA00001163"/>
    </source>
</evidence>
<dbReference type="EMBL" id="AP023355">
    <property type="protein sequence ID" value="BCJ34315.1"/>
    <property type="molecule type" value="Genomic_DNA"/>
</dbReference>